<reference evidence="2 3" key="1">
    <citation type="submission" date="2024-09" db="EMBL/GenBank/DDBJ databases">
        <title>Taxonomic and Genotyping Characterization of Leptospira Strains isolated from Multiple Sources in Colombia highlights the importance of intermediate species.</title>
        <authorList>
            <person name="Torres Higuera L."/>
            <person name="Rojas Tapias D."/>
            <person name="Jimenez Velasquez S."/>
            <person name="Renjifo Ibanez C."/>
        </authorList>
    </citation>
    <scope>NUCLEOTIDE SEQUENCE [LARGE SCALE GENOMIC DNA]</scope>
    <source>
        <strain evidence="2 3">Lep080</strain>
    </source>
</reference>
<dbReference type="NCBIfam" id="TIGR04411">
    <property type="entry name" value="T2SS_GspN_Lepto"/>
    <property type="match status" value="1"/>
</dbReference>
<protein>
    <submittedName>
        <fullName evidence="2">Type II secretion system protein GspN</fullName>
    </submittedName>
</protein>
<comment type="caution">
    <text evidence="2">The sequence shown here is derived from an EMBL/GenBank/DDBJ whole genome shotgun (WGS) entry which is preliminary data.</text>
</comment>
<evidence type="ECO:0000313" key="2">
    <source>
        <dbReference type="EMBL" id="MFB5737256.1"/>
    </source>
</evidence>
<organism evidence="2 3">
    <name type="scientific">Leptospira wolffii</name>
    <dbReference type="NCBI Taxonomy" id="409998"/>
    <lineage>
        <taxon>Bacteria</taxon>
        <taxon>Pseudomonadati</taxon>
        <taxon>Spirochaetota</taxon>
        <taxon>Spirochaetia</taxon>
        <taxon>Leptospirales</taxon>
        <taxon>Leptospiraceae</taxon>
        <taxon>Leptospira</taxon>
    </lineage>
</organism>
<dbReference type="RefSeq" id="WP_375517227.1">
    <property type="nucleotide sequence ID" value="NZ_JBHILI010000007.1"/>
</dbReference>
<keyword evidence="1" id="KW-1133">Transmembrane helix</keyword>
<dbReference type="InterPro" id="IPR030925">
    <property type="entry name" value="T2SS_GspN_Lepto"/>
</dbReference>
<accession>A0ABV5BPM8</accession>
<keyword evidence="1" id="KW-0472">Membrane</keyword>
<proteinExistence type="predicted"/>
<sequence length="312" mass="34391">MPRAKKIEEEDIISNEEEEFLTMELEDIPEDPSEEESAPRFALKQKLILIGTGAFSFLFFLFFLFPYENILRQVLSSSSGGQPSAFFFRELNVSILFGEVSAKSLEISGPSLRIKANQASVSAGLISLLRKKVNGDFEVNGLKIEYDGEPIGSITSLEGLVKIDSLIAPISRFNGAFSLKMPEGKKGNLSNLPELPVLGRLENIIINKISLKSKLDQGNLEFEEFLIDTSIGRLDIHGNMRLSENFGSSQLNIRVCFEPERDFATEREDIVGMLALLEKNGNEKCVPISGFVQKPEVKIPGINGPPVGGPVP</sequence>
<evidence type="ECO:0000313" key="3">
    <source>
        <dbReference type="Proteomes" id="UP001580391"/>
    </source>
</evidence>
<evidence type="ECO:0000256" key="1">
    <source>
        <dbReference type="SAM" id="Phobius"/>
    </source>
</evidence>
<dbReference type="Proteomes" id="UP001580391">
    <property type="component" value="Unassembled WGS sequence"/>
</dbReference>
<dbReference type="EMBL" id="JBHILJ010000006">
    <property type="protein sequence ID" value="MFB5737256.1"/>
    <property type="molecule type" value="Genomic_DNA"/>
</dbReference>
<keyword evidence="1" id="KW-0812">Transmembrane</keyword>
<keyword evidence="3" id="KW-1185">Reference proteome</keyword>
<feature type="transmembrane region" description="Helical" evidence="1">
    <location>
        <begin position="47"/>
        <end position="67"/>
    </location>
</feature>
<gene>
    <name evidence="2" type="primary">gspN</name>
    <name evidence="2" type="ORF">ACE5IX_12095</name>
</gene>
<name>A0ABV5BPM8_9LEPT</name>